<dbReference type="KEGG" id="gog:C1280_18830"/>
<dbReference type="OrthoDB" id="207848at2"/>
<dbReference type="EMBL" id="CP025958">
    <property type="protein sequence ID" value="AWM38831.1"/>
    <property type="molecule type" value="Genomic_DNA"/>
</dbReference>
<dbReference type="Proteomes" id="UP000245802">
    <property type="component" value="Chromosome"/>
</dbReference>
<organism evidence="3 4">
    <name type="scientific">Gemmata obscuriglobus</name>
    <dbReference type="NCBI Taxonomy" id="114"/>
    <lineage>
        <taxon>Bacteria</taxon>
        <taxon>Pseudomonadati</taxon>
        <taxon>Planctomycetota</taxon>
        <taxon>Planctomycetia</taxon>
        <taxon>Gemmatales</taxon>
        <taxon>Gemmataceae</taxon>
        <taxon>Gemmata</taxon>
    </lineage>
</organism>
<evidence type="ECO:0000313" key="3">
    <source>
        <dbReference type="EMBL" id="AWM38831.1"/>
    </source>
</evidence>
<keyword evidence="2" id="KW-0812">Transmembrane</keyword>
<evidence type="ECO:0000313" key="4">
    <source>
        <dbReference type="Proteomes" id="UP000245802"/>
    </source>
</evidence>
<proteinExistence type="predicted"/>
<feature type="region of interest" description="Disordered" evidence="1">
    <location>
        <begin position="40"/>
        <end position="88"/>
    </location>
</feature>
<keyword evidence="2" id="KW-0472">Membrane</keyword>
<evidence type="ECO:0000256" key="2">
    <source>
        <dbReference type="SAM" id="Phobius"/>
    </source>
</evidence>
<sequence length="162" mass="17448">MSVLKLKCPECRAGLKSGSGFKAGQTVCCPKCETYFVVEDPDEGDEPAKPRAAVKAVRAAVADEDDEEEDERPRKKKKKRRAADDEGSYKNSPLRFVILGVLVVIMLVLAFFLYKKKQSEAAEGGMAPEDIPPVDVQPVPGGKMAPKLTPPAVNVVPPGAPK</sequence>
<feature type="transmembrane region" description="Helical" evidence="2">
    <location>
        <begin position="94"/>
        <end position="114"/>
    </location>
</feature>
<feature type="region of interest" description="Disordered" evidence="1">
    <location>
        <begin position="123"/>
        <end position="162"/>
    </location>
</feature>
<keyword evidence="4" id="KW-1185">Reference proteome</keyword>
<protein>
    <submittedName>
        <fullName evidence="3">Uncharacterized protein</fullName>
    </submittedName>
</protein>
<evidence type="ECO:0000256" key="1">
    <source>
        <dbReference type="SAM" id="MobiDB-lite"/>
    </source>
</evidence>
<accession>A0A2Z3H1W0</accession>
<name>A0A2Z3H1W0_9BACT</name>
<feature type="compositionally biased region" description="Low complexity" evidence="1">
    <location>
        <begin position="150"/>
        <end position="162"/>
    </location>
</feature>
<reference evidence="3 4" key="1">
    <citation type="submission" date="2018-01" db="EMBL/GenBank/DDBJ databases">
        <title>G. obscuriglobus.</title>
        <authorList>
            <person name="Franke J."/>
            <person name="Blomberg W."/>
            <person name="Selmecki A."/>
        </authorList>
    </citation>
    <scope>NUCLEOTIDE SEQUENCE [LARGE SCALE GENOMIC DNA]</scope>
    <source>
        <strain evidence="3 4">DSM 5831</strain>
    </source>
</reference>
<dbReference type="RefSeq" id="WP_010039722.1">
    <property type="nucleotide sequence ID" value="NZ_CP025958.1"/>
</dbReference>
<feature type="compositionally biased region" description="Low complexity" evidence="1">
    <location>
        <begin position="50"/>
        <end position="60"/>
    </location>
</feature>
<keyword evidence="2" id="KW-1133">Transmembrane helix</keyword>
<dbReference type="AlphaFoldDB" id="A0A2Z3H1W0"/>
<gene>
    <name evidence="3" type="ORF">C1280_18830</name>
</gene>